<accession>A0A250FR20</accession>
<dbReference type="PROSITE" id="PS51755">
    <property type="entry name" value="OMPR_PHOB"/>
    <property type="match status" value="1"/>
</dbReference>
<dbReference type="GO" id="GO:0000976">
    <property type="term" value="F:transcription cis-regulatory region binding"/>
    <property type="evidence" value="ECO:0007669"/>
    <property type="project" value="TreeGrafter"/>
</dbReference>
<evidence type="ECO:0000256" key="4">
    <source>
        <dbReference type="ARBA" id="ARBA00023125"/>
    </source>
</evidence>
<dbReference type="InterPro" id="IPR039420">
    <property type="entry name" value="WalR-like"/>
</dbReference>
<sequence>MEEAAPIRILLVDSDIQWIEHRANLLQQVGFEVLTATSAAQALRIAKKAAPELLLLNIFLPDTDGVEVCEQLPQMGLPTYPIVVLLAEENQDYALLAGFEAGADDFIYKNLKPKLFIYKLQALVRCCLSKKEPQHTFAQHDDFSLDPDSYTLLKGGERYVLPKKEFELLSLLLSAPEKLFTREELALHIWGDAHQAKNRTIDVHIRKIREKIGQNKIKTIKGVGYRLVKNEK</sequence>
<dbReference type="RefSeq" id="WP_095910703.1">
    <property type="nucleotide sequence ID" value="NZ_CP022386.1"/>
</dbReference>
<dbReference type="Gene3D" id="3.40.50.2300">
    <property type="match status" value="1"/>
</dbReference>
<feature type="DNA-binding region" description="OmpR/PhoB-type" evidence="7">
    <location>
        <begin position="135"/>
        <end position="229"/>
    </location>
</feature>
<dbReference type="SMART" id="SM00448">
    <property type="entry name" value="REC"/>
    <property type="match status" value="1"/>
</dbReference>
<dbReference type="InterPro" id="IPR001867">
    <property type="entry name" value="OmpR/PhoB-type_DNA-bd"/>
</dbReference>
<evidence type="ECO:0000259" key="8">
    <source>
        <dbReference type="PROSITE" id="PS50110"/>
    </source>
</evidence>
<keyword evidence="4 7" id="KW-0238">DNA-binding</keyword>
<organism evidence="10 11">
    <name type="scientific">Capnocytophaga gingivalis</name>
    <dbReference type="NCBI Taxonomy" id="1017"/>
    <lineage>
        <taxon>Bacteria</taxon>
        <taxon>Pseudomonadati</taxon>
        <taxon>Bacteroidota</taxon>
        <taxon>Flavobacteriia</taxon>
        <taxon>Flavobacteriales</taxon>
        <taxon>Flavobacteriaceae</taxon>
        <taxon>Capnocytophaga</taxon>
    </lineage>
</organism>
<keyword evidence="2" id="KW-0902">Two-component regulatory system</keyword>
<dbReference type="GO" id="GO:0006355">
    <property type="term" value="P:regulation of DNA-templated transcription"/>
    <property type="evidence" value="ECO:0007669"/>
    <property type="project" value="InterPro"/>
</dbReference>
<evidence type="ECO:0000256" key="1">
    <source>
        <dbReference type="ARBA" id="ARBA00022553"/>
    </source>
</evidence>
<evidence type="ECO:0000256" key="7">
    <source>
        <dbReference type="PROSITE-ProRule" id="PRU01091"/>
    </source>
</evidence>
<comment type="caution">
    <text evidence="6">Lacks conserved residue(s) required for the propagation of feature annotation.</text>
</comment>
<dbReference type="InterPro" id="IPR036388">
    <property type="entry name" value="WH-like_DNA-bd_sf"/>
</dbReference>
<gene>
    <name evidence="10" type="ORF">CGC50_09915</name>
</gene>
<evidence type="ECO:0000313" key="11">
    <source>
        <dbReference type="Proteomes" id="UP000217250"/>
    </source>
</evidence>
<dbReference type="CDD" id="cd00383">
    <property type="entry name" value="trans_reg_C"/>
    <property type="match status" value="1"/>
</dbReference>
<feature type="domain" description="OmpR/PhoB-type" evidence="9">
    <location>
        <begin position="135"/>
        <end position="229"/>
    </location>
</feature>
<reference evidence="11" key="1">
    <citation type="submission" date="2017-06" db="EMBL/GenBank/DDBJ databases">
        <title>Capnocytophaga spp. assemblies.</title>
        <authorList>
            <person name="Gulvik C.A."/>
        </authorList>
    </citation>
    <scope>NUCLEOTIDE SEQUENCE [LARGE SCALE GENOMIC DNA]</scope>
    <source>
        <strain evidence="11">H1496</strain>
    </source>
</reference>
<keyword evidence="1" id="KW-0597">Phosphoprotein</keyword>
<name>A0A250FR20_9FLAO</name>
<dbReference type="GO" id="GO:0005829">
    <property type="term" value="C:cytosol"/>
    <property type="evidence" value="ECO:0007669"/>
    <property type="project" value="TreeGrafter"/>
</dbReference>
<evidence type="ECO:0000256" key="6">
    <source>
        <dbReference type="PROSITE-ProRule" id="PRU00169"/>
    </source>
</evidence>
<evidence type="ECO:0000313" key="10">
    <source>
        <dbReference type="EMBL" id="ATA87441.1"/>
    </source>
</evidence>
<dbReference type="GO" id="GO:0032993">
    <property type="term" value="C:protein-DNA complex"/>
    <property type="evidence" value="ECO:0007669"/>
    <property type="project" value="TreeGrafter"/>
</dbReference>
<dbReference type="Proteomes" id="UP000217250">
    <property type="component" value="Chromosome"/>
</dbReference>
<dbReference type="AlphaFoldDB" id="A0A250FR20"/>
<feature type="domain" description="Response regulatory" evidence="8">
    <location>
        <begin position="8"/>
        <end position="124"/>
    </location>
</feature>
<dbReference type="InterPro" id="IPR011006">
    <property type="entry name" value="CheY-like_superfamily"/>
</dbReference>
<evidence type="ECO:0000256" key="2">
    <source>
        <dbReference type="ARBA" id="ARBA00023012"/>
    </source>
</evidence>
<dbReference type="Pfam" id="PF00072">
    <property type="entry name" value="Response_reg"/>
    <property type="match status" value="1"/>
</dbReference>
<dbReference type="EMBL" id="CP022386">
    <property type="protein sequence ID" value="ATA87441.1"/>
    <property type="molecule type" value="Genomic_DNA"/>
</dbReference>
<dbReference type="SUPFAM" id="SSF52172">
    <property type="entry name" value="CheY-like"/>
    <property type="match status" value="1"/>
</dbReference>
<dbReference type="InterPro" id="IPR001789">
    <property type="entry name" value="Sig_transdc_resp-reg_receiver"/>
</dbReference>
<keyword evidence="3" id="KW-0805">Transcription regulation</keyword>
<evidence type="ECO:0000259" key="9">
    <source>
        <dbReference type="PROSITE" id="PS51755"/>
    </source>
</evidence>
<dbReference type="Pfam" id="PF00486">
    <property type="entry name" value="Trans_reg_C"/>
    <property type="match status" value="1"/>
</dbReference>
<protein>
    <submittedName>
        <fullName evidence="10">DNA-binding response regulator</fullName>
    </submittedName>
</protein>
<dbReference type="GO" id="GO:0000156">
    <property type="term" value="F:phosphorelay response regulator activity"/>
    <property type="evidence" value="ECO:0007669"/>
    <property type="project" value="TreeGrafter"/>
</dbReference>
<proteinExistence type="predicted"/>
<dbReference type="OrthoDB" id="9790442at2"/>
<dbReference type="PROSITE" id="PS50110">
    <property type="entry name" value="RESPONSE_REGULATORY"/>
    <property type="match status" value="1"/>
</dbReference>
<dbReference type="KEGG" id="cgh:CGC50_09915"/>
<dbReference type="PANTHER" id="PTHR48111:SF1">
    <property type="entry name" value="TWO-COMPONENT RESPONSE REGULATOR ORR33"/>
    <property type="match status" value="1"/>
</dbReference>
<keyword evidence="5" id="KW-0804">Transcription</keyword>
<dbReference type="GeneID" id="84808869"/>
<evidence type="ECO:0000256" key="3">
    <source>
        <dbReference type="ARBA" id="ARBA00023015"/>
    </source>
</evidence>
<dbReference type="Gene3D" id="1.10.10.10">
    <property type="entry name" value="Winged helix-like DNA-binding domain superfamily/Winged helix DNA-binding domain"/>
    <property type="match status" value="1"/>
</dbReference>
<evidence type="ECO:0000256" key="5">
    <source>
        <dbReference type="ARBA" id="ARBA00023163"/>
    </source>
</evidence>
<dbReference type="PANTHER" id="PTHR48111">
    <property type="entry name" value="REGULATOR OF RPOS"/>
    <property type="match status" value="1"/>
</dbReference>
<dbReference type="SMART" id="SM00862">
    <property type="entry name" value="Trans_reg_C"/>
    <property type="match status" value="1"/>
</dbReference>